<protein>
    <recommendedName>
        <fullName evidence="1">RNase H type-1 domain-containing protein</fullName>
    </recommendedName>
</protein>
<sequence>MLSAPTKGKWQIGYSMKIKTLGPASSELLAIREGLTTAWERGIRFLELETDAQALTYMLHNPGYYMDHHLANITIHQRCFSIASKGMECYHPPCQEDRKQASPWLGQYWENAG</sequence>
<reference evidence="2" key="1">
    <citation type="journal article" date="2017" name="Nature">
        <title>The genome of Chenopodium quinoa.</title>
        <authorList>
            <person name="Jarvis D.E."/>
            <person name="Ho Y.S."/>
            <person name="Lightfoot D.J."/>
            <person name="Schmoeckel S.M."/>
            <person name="Li B."/>
            <person name="Borm T.J.A."/>
            <person name="Ohyanagi H."/>
            <person name="Mineta K."/>
            <person name="Michell C.T."/>
            <person name="Saber N."/>
            <person name="Kharbatia N.M."/>
            <person name="Rupper R.R."/>
            <person name="Sharp A.R."/>
            <person name="Dally N."/>
            <person name="Boughton B.A."/>
            <person name="Woo Y.H."/>
            <person name="Gao G."/>
            <person name="Schijlen E.G.W.M."/>
            <person name="Guo X."/>
            <person name="Momin A.A."/>
            <person name="Negrao S."/>
            <person name="Al-Babili S."/>
            <person name="Gehring C."/>
            <person name="Roessner U."/>
            <person name="Jung C."/>
            <person name="Murphy K."/>
            <person name="Arold S.T."/>
            <person name="Gojobori T."/>
            <person name="van der Linden C.G."/>
            <person name="van Loo E.N."/>
            <person name="Jellen E.N."/>
            <person name="Maughan P.J."/>
            <person name="Tester M."/>
        </authorList>
    </citation>
    <scope>NUCLEOTIDE SEQUENCE [LARGE SCALE GENOMIC DNA]</scope>
    <source>
        <strain evidence="2">cv. PI 614886</strain>
    </source>
</reference>
<evidence type="ECO:0000259" key="1">
    <source>
        <dbReference type="Pfam" id="PF13456"/>
    </source>
</evidence>
<proteinExistence type="predicted"/>
<dbReference type="AlphaFoldDB" id="A0A803N7J3"/>
<reference evidence="2" key="2">
    <citation type="submission" date="2021-03" db="UniProtKB">
        <authorList>
            <consortium name="EnsemblPlants"/>
        </authorList>
    </citation>
    <scope>IDENTIFICATION</scope>
</reference>
<dbReference type="GO" id="GO:0004523">
    <property type="term" value="F:RNA-DNA hybrid ribonuclease activity"/>
    <property type="evidence" value="ECO:0007669"/>
    <property type="project" value="InterPro"/>
</dbReference>
<organism evidence="2 3">
    <name type="scientific">Chenopodium quinoa</name>
    <name type="common">Quinoa</name>
    <dbReference type="NCBI Taxonomy" id="63459"/>
    <lineage>
        <taxon>Eukaryota</taxon>
        <taxon>Viridiplantae</taxon>
        <taxon>Streptophyta</taxon>
        <taxon>Embryophyta</taxon>
        <taxon>Tracheophyta</taxon>
        <taxon>Spermatophyta</taxon>
        <taxon>Magnoliopsida</taxon>
        <taxon>eudicotyledons</taxon>
        <taxon>Gunneridae</taxon>
        <taxon>Pentapetalae</taxon>
        <taxon>Caryophyllales</taxon>
        <taxon>Chenopodiaceae</taxon>
        <taxon>Chenopodioideae</taxon>
        <taxon>Atripliceae</taxon>
        <taxon>Chenopodium</taxon>
    </lineage>
</organism>
<dbReference type="Proteomes" id="UP000596660">
    <property type="component" value="Unplaced"/>
</dbReference>
<name>A0A803N7J3_CHEQI</name>
<dbReference type="PANTHER" id="PTHR47723">
    <property type="entry name" value="OS05G0353850 PROTEIN"/>
    <property type="match status" value="1"/>
</dbReference>
<keyword evidence="3" id="KW-1185">Reference proteome</keyword>
<dbReference type="InterPro" id="IPR002156">
    <property type="entry name" value="RNaseH_domain"/>
</dbReference>
<accession>A0A803N7J3</accession>
<dbReference type="Gramene" id="AUR62041747-RA">
    <property type="protein sequence ID" value="AUR62041747-RA:cds"/>
    <property type="gene ID" value="AUR62041747"/>
</dbReference>
<evidence type="ECO:0000313" key="2">
    <source>
        <dbReference type="EnsemblPlants" id="AUR62041747-RA:cds"/>
    </source>
</evidence>
<dbReference type="Pfam" id="PF13456">
    <property type="entry name" value="RVT_3"/>
    <property type="match status" value="1"/>
</dbReference>
<dbReference type="InterPro" id="IPR053151">
    <property type="entry name" value="RNase_H-like"/>
</dbReference>
<feature type="domain" description="RNase H type-1" evidence="1">
    <location>
        <begin position="7"/>
        <end position="75"/>
    </location>
</feature>
<dbReference type="EnsemblPlants" id="AUR62041747-RA">
    <property type="protein sequence ID" value="AUR62041747-RA:cds"/>
    <property type="gene ID" value="AUR62041747"/>
</dbReference>
<evidence type="ECO:0000313" key="3">
    <source>
        <dbReference type="Proteomes" id="UP000596660"/>
    </source>
</evidence>
<dbReference type="GO" id="GO:0003676">
    <property type="term" value="F:nucleic acid binding"/>
    <property type="evidence" value="ECO:0007669"/>
    <property type="project" value="InterPro"/>
</dbReference>
<dbReference type="PANTHER" id="PTHR47723:SF20">
    <property type="entry name" value="RNASE H TYPE-1 DOMAIN-CONTAINING PROTEIN"/>
    <property type="match status" value="1"/>
</dbReference>